<comment type="caution">
    <text evidence="7">The sequence shown here is derived from an EMBL/GenBank/DDBJ whole genome shotgun (WGS) entry which is preliminary data.</text>
</comment>
<keyword evidence="8" id="KW-1185">Reference proteome</keyword>
<evidence type="ECO:0000256" key="3">
    <source>
        <dbReference type="ARBA" id="ARBA00022989"/>
    </source>
</evidence>
<keyword evidence="4 5" id="KW-0472">Membrane</keyword>
<comment type="subcellular location">
    <subcellularLocation>
        <location evidence="1">Membrane</location>
        <topology evidence="1">Multi-pass membrane protein</topology>
    </subcellularLocation>
</comment>
<evidence type="ECO:0000313" key="7">
    <source>
        <dbReference type="EMBL" id="MBA2892910.1"/>
    </source>
</evidence>
<dbReference type="GO" id="GO:0030416">
    <property type="term" value="P:methylamine metabolic process"/>
    <property type="evidence" value="ECO:0007669"/>
    <property type="project" value="InterPro"/>
</dbReference>
<feature type="transmembrane region" description="Helical" evidence="5">
    <location>
        <begin position="53"/>
        <end position="71"/>
    </location>
</feature>
<keyword evidence="3 5" id="KW-1133">Transmembrane helix</keyword>
<dbReference type="InterPro" id="IPR009908">
    <property type="entry name" value="Methylamine_util_MauE"/>
</dbReference>
<organism evidence="7 8">
    <name type="scientific">Nonomuraea soli</name>
    <dbReference type="NCBI Taxonomy" id="1032476"/>
    <lineage>
        <taxon>Bacteria</taxon>
        <taxon>Bacillati</taxon>
        <taxon>Actinomycetota</taxon>
        <taxon>Actinomycetes</taxon>
        <taxon>Streptosporangiales</taxon>
        <taxon>Streptosporangiaceae</taxon>
        <taxon>Nonomuraea</taxon>
    </lineage>
</organism>
<dbReference type="Pfam" id="PF07291">
    <property type="entry name" value="MauE"/>
    <property type="match status" value="1"/>
</dbReference>
<reference evidence="7 8" key="1">
    <citation type="submission" date="2020-07" db="EMBL/GenBank/DDBJ databases">
        <title>Genomic Encyclopedia of Type Strains, Phase IV (KMG-IV): sequencing the most valuable type-strain genomes for metagenomic binning, comparative biology and taxonomic classification.</title>
        <authorList>
            <person name="Goeker M."/>
        </authorList>
    </citation>
    <scope>NUCLEOTIDE SEQUENCE [LARGE SCALE GENOMIC DNA]</scope>
    <source>
        <strain evidence="7 8">DSM 45533</strain>
    </source>
</reference>
<keyword evidence="2 5" id="KW-0812">Transmembrane</keyword>
<feature type="domain" description="Methylamine utilisation protein MauE" evidence="6">
    <location>
        <begin position="3"/>
        <end position="69"/>
    </location>
</feature>
<feature type="transmembrane region" description="Helical" evidence="5">
    <location>
        <begin position="83"/>
        <end position="106"/>
    </location>
</feature>
<sequence length="112" mass="11339">MSLLIPATSRWGFAAAVALSAGFAVVVLRALAGGHHEPCPCFGVSARPLGRRHVVRNGLLTALALAGLAAGDPAGPGAEVWPVAVLAGGCAAVLLIFFDDLVELFLPVSRSV</sequence>
<accession>A0A7W0CL21</accession>
<proteinExistence type="predicted"/>
<gene>
    <name evidence="7" type="ORF">HNR30_004264</name>
</gene>
<protein>
    <recommendedName>
        <fullName evidence="6">Methylamine utilisation protein MauE domain-containing protein</fullName>
    </recommendedName>
</protein>
<evidence type="ECO:0000256" key="1">
    <source>
        <dbReference type="ARBA" id="ARBA00004141"/>
    </source>
</evidence>
<evidence type="ECO:0000256" key="5">
    <source>
        <dbReference type="SAM" id="Phobius"/>
    </source>
</evidence>
<dbReference type="GO" id="GO:0016020">
    <property type="term" value="C:membrane"/>
    <property type="evidence" value="ECO:0007669"/>
    <property type="project" value="UniProtKB-SubCell"/>
</dbReference>
<dbReference type="EMBL" id="JACDUR010000004">
    <property type="protein sequence ID" value="MBA2892910.1"/>
    <property type="molecule type" value="Genomic_DNA"/>
</dbReference>
<feature type="transmembrane region" description="Helical" evidence="5">
    <location>
        <begin position="12"/>
        <end position="32"/>
    </location>
</feature>
<evidence type="ECO:0000259" key="6">
    <source>
        <dbReference type="Pfam" id="PF07291"/>
    </source>
</evidence>
<evidence type="ECO:0000256" key="4">
    <source>
        <dbReference type="ARBA" id="ARBA00023136"/>
    </source>
</evidence>
<dbReference type="AlphaFoldDB" id="A0A7W0CL21"/>
<evidence type="ECO:0000313" key="8">
    <source>
        <dbReference type="Proteomes" id="UP000530928"/>
    </source>
</evidence>
<evidence type="ECO:0000256" key="2">
    <source>
        <dbReference type="ARBA" id="ARBA00022692"/>
    </source>
</evidence>
<name>A0A7W0CL21_9ACTN</name>
<dbReference type="Proteomes" id="UP000530928">
    <property type="component" value="Unassembled WGS sequence"/>
</dbReference>